<dbReference type="RefSeq" id="WP_119348218.1">
    <property type="nucleotide sequence ID" value="NZ_QWET01000001.1"/>
</dbReference>
<proteinExistence type="inferred from homology"/>
<gene>
    <name evidence="4" type="ORF">D1164_01850</name>
</gene>
<evidence type="ECO:0000259" key="3">
    <source>
        <dbReference type="PROSITE" id="PS52035"/>
    </source>
</evidence>
<protein>
    <submittedName>
        <fullName evidence="4">Peptidase M14</fullName>
    </submittedName>
</protein>
<reference evidence="4 5" key="1">
    <citation type="journal article" date="2015" name="Int. J. Syst. Evol. Microbiol.">
        <title>Mariniphaga sediminis sp. nov., isolated from coastal sediment.</title>
        <authorList>
            <person name="Wang F.Q."/>
            <person name="Shen Q.Y."/>
            <person name="Chen G.J."/>
            <person name="Du Z.J."/>
        </authorList>
    </citation>
    <scope>NUCLEOTIDE SEQUENCE [LARGE SCALE GENOMIC DNA]</scope>
    <source>
        <strain evidence="4 5">SY21</strain>
    </source>
</reference>
<dbReference type="GO" id="GO:0006508">
    <property type="term" value="P:proteolysis"/>
    <property type="evidence" value="ECO:0007669"/>
    <property type="project" value="InterPro"/>
</dbReference>
<comment type="cofactor">
    <cofactor evidence="1">
        <name>Zn(2+)</name>
        <dbReference type="ChEBI" id="CHEBI:29105"/>
    </cofactor>
</comment>
<evidence type="ECO:0000256" key="2">
    <source>
        <dbReference type="PROSITE-ProRule" id="PRU01379"/>
    </source>
</evidence>
<dbReference type="InterPro" id="IPR050821">
    <property type="entry name" value="Cytosolic_carboxypeptidase"/>
</dbReference>
<comment type="caution">
    <text evidence="2">Lacks conserved residue(s) required for the propagation of feature annotation.</text>
</comment>
<evidence type="ECO:0000256" key="1">
    <source>
        <dbReference type="ARBA" id="ARBA00001947"/>
    </source>
</evidence>
<dbReference type="GO" id="GO:0008270">
    <property type="term" value="F:zinc ion binding"/>
    <property type="evidence" value="ECO:0007669"/>
    <property type="project" value="InterPro"/>
</dbReference>
<dbReference type="SUPFAM" id="SSF53187">
    <property type="entry name" value="Zn-dependent exopeptidases"/>
    <property type="match status" value="1"/>
</dbReference>
<dbReference type="Pfam" id="PF00246">
    <property type="entry name" value="Peptidase_M14"/>
    <property type="match status" value="1"/>
</dbReference>
<dbReference type="Gene3D" id="3.40.630.10">
    <property type="entry name" value="Zn peptidases"/>
    <property type="match status" value="1"/>
</dbReference>
<organism evidence="4 5">
    <name type="scientific">Mariniphaga sediminis</name>
    <dbReference type="NCBI Taxonomy" id="1628158"/>
    <lineage>
        <taxon>Bacteria</taxon>
        <taxon>Pseudomonadati</taxon>
        <taxon>Bacteroidota</taxon>
        <taxon>Bacteroidia</taxon>
        <taxon>Marinilabiliales</taxon>
        <taxon>Prolixibacteraceae</taxon>
        <taxon>Mariniphaga</taxon>
    </lineage>
</organism>
<comment type="caution">
    <text evidence="4">The sequence shown here is derived from an EMBL/GenBank/DDBJ whole genome shotgun (WGS) entry which is preliminary data.</text>
</comment>
<dbReference type="AlphaFoldDB" id="A0A399D5N2"/>
<accession>A0A399D5N2</accession>
<dbReference type="InterPro" id="IPR000834">
    <property type="entry name" value="Peptidase_M14"/>
</dbReference>
<comment type="similarity">
    <text evidence="2">Belongs to the peptidase M14 family.</text>
</comment>
<dbReference type="PROSITE" id="PS52035">
    <property type="entry name" value="PEPTIDASE_M14"/>
    <property type="match status" value="1"/>
</dbReference>
<feature type="domain" description="Peptidase M14" evidence="3">
    <location>
        <begin position="155"/>
        <end position="415"/>
    </location>
</feature>
<keyword evidence="5" id="KW-1185">Reference proteome</keyword>
<sequence length="415" mass="48160">MRIFFNRAIYLSLGFLFLYSFPLLSQNNNINIKFIDSYFENASPVTWAIQGDTIVKISLIPDYERETLNRQTDHWNFKIEAPKGTTIKFILSKQEADIYNGRLAKNWWNFEHGISCYVSYDQKSWTPIHISKLSGHELLVEMTMEENFVYVANIPPYTLSDLENLKQRIESNHRIKIITIGETVEKRPLEIIRLGNPKAQHSILIRARAHPWEPGGNWVIEGLINKFLEENSKKWLEAFCIYIMPMANKDGVVRGMTRFNVRGKDLNRNWDVMADTLLCPEKYALEKFIEELIKTGKKPCFAIDIHNDDYGKIHAAHCSKGDKVYLDKLHLFESLMREHTSFSEGVKYSWETKNSLIPASTFQNGLSLRYGIDAIVYELNANWIASLGKVPEAKDWMEIGANLNQVFYEFANQLK</sequence>
<dbReference type="Proteomes" id="UP000266441">
    <property type="component" value="Unassembled WGS sequence"/>
</dbReference>
<dbReference type="PANTHER" id="PTHR12756:SF11">
    <property type="entry name" value="CYTOSOLIC CARBOXYPEPTIDASE 1"/>
    <property type="match status" value="1"/>
</dbReference>
<dbReference type="EMBL" id="QWET01000001">
    <property type="protein sequence ID" value="RIH67194.1"/>
    <property type="molecule type" value="Genomic_DNA"/>
</dbReference>
<evidence type="ECO:0000313" key="5">
    <source>
        <dbReference type="Proteomes" id="UP000266441"/>
    </source>
</evidence>
<dbReference type="GO" id="GO:0004181">
    <property type="term" value="F:metallocarboxypeptidase activity"/>
    <property type="evidence" value="ECO:0007669"/>
    <property type="project" value="InterPro"/>
</dbReference>
<evidence type="ECO:0000313" key="4">
    <source>
        <dbReference type="EMBL" id="RIH67194.1"/>
    </source>
</evidence>
<name>A0A399D5N2_9BACT</name>
<dbReference type="OrthoDB" id="1111523at2"/>
<dbReference type="Gene3D" id="2.60.40.3120">
    <property type="match status" value="1"/>
</dbReference>
<dbReference type="PANTHER" id="PTHR12756">
    <property type="entry name" value="CYTOSOLIC CARBOXYPEPTIDASE"/>
    <property type="match status" value="1"/>
</dbReference>